<organism evidence="1 2">
    <name type="scientific">Lepeophtheirus salmonis</name>
    <name type="common">Salmon louse</name>
    <name type="synonym">Caligus salmonis</name>
    <dbReference type="NCBI Taxonomy" id="72036"/>
    <lineage>
        <taxon>Eukaryota</taxon>
        <taxon>Metazoa</taxon>
        <taxon>Ecdysozoa</taxon>
        <taxon>Arthropoda</taxon>
        <taxon>Crustacea</taxon>
        <taxon>Multicrustacea</taxon>
        <taxon>Hexanauplia</taxon>
        <taxon>Copepoda</taxon>
        <taxon>Siphonostomatoida</taxon>
        <taxon>Caligidae</taxon>
        <taxon>Lepeophtheirus</taxon>
    </lineage>
</organism>
<accession>A0A7R8H8H4</accession>
<evidence type="ECO:0000313" key="2">
    <source>
        <dbReference type="Proteomes" id="UP000675881"/>
    </source>
</evidence>
<dbReference type="Proteomes" id="UP000675881">
    <property type="component" value="Chromosome 5"/>
</dbReference>
<proteinExistence type="predicted"/>
<name>A0A7R8H8H4_LEPSM</name>
<dbReference type="EMBL" id="HG994584">
    <property type="protein sequence ID" value="CAF2942011.1"/>
    <property type="molecule type" value="Genomic_DNA"/>
</dbReference>
<dbReference type="OrthoDB" id="6627680at2759"/>
<keyword evidence="2" id="KW-1185">Reference proteome</keyword>
<reference evidence="1" key="1">
    <citation type="submission" date="2021-02" db="EMBL/GenBank/DDBJ databases">
        <authorList>
            <person name="Bekaert M."/>
        </authorList>
    </citation>
    <scope>NUCLEOTIDE SEQUENCE</scope>
    <source>
        <strain evidence="1">IoA-00</strain>
    </source>
</reference>
<sequence>MQFSYKFDAKNKNFGPFKQLQVAMISSISHQWELPIFLDLECPVTKLLVMRIIHAVEEKGAIITSVTCRSGPSYHRLMCELGFSSEKPYFTFSKDASRKIFVFANPIHSVQMFNLFHPLLQNFDISTNQFQLKNEEDEEMEEGDDEDEEHERISQFEATEVQLFSHEAAELIVNQFPDQVNISVFVELMANWLNIFNSSASWDSDKYKCALGVHEKEQFRIIRSVIKKMGGIRQPGTKHLLQCQLSIIITSHALIQLYEHLKSQFSLECILTSQLTLQSIGNIFSKLTIVGEDNTTEGEEEEDTKNGVEVDGIFLRSGIDDSVSDIQESVNVILASSVECIGTSD</sequence>
<evidence type="ECO:0000313" key="1">
    <source>
        <dbReference type="EMBL" id="CAF2942011.1"/>
    </source>
</evidence>
<protein>
    <submittedName>
        <fullName evidence="1">(salmon louse) hypothetical protein</fullName>
    </submittedName>
</protein>
<gene>
    <name evidence="1" type="ORF">LSAA_10076</name>
</gene>
<dbReference type="AlphaFoldDB" id="A0A7R8H8H4"/>